<dbReference type="Gene3D" id="2.60.40.1240">
    <property type="match status" value="1"/>
</dbReference>
<evidence type="ECO:0000256" key="2">
    <source>
        <dbReference type="SAM" id="Phobius"/>
    </source>
</evidence>
<sequence>MSKYYTDPTTGQRVEIKKTHKFRNFIILPVGGLLALILVIAVASNGGGGDTTTPAPGPVAVQPANPAAPAPDSNQPLNLAFGQQHTWSGGETILISEPQSYTEDNPYLGPPEGKRYVALDVTVRNDGTDEYNVMGTKLTVQHNGRVAQQNYMAGDALPDVELPPGGSTTFTSVYEIGTDPGELQVSVQPSAFAADTAYFTGQF</sequence>
<keyword evidence="5" id="KW-1185">Reference proteome</keyword>
<dbReference type="AlphaFoldDB" id="A0A368VEW5"/>
<evidence type="ECO:0000313" key="4">
    <source>
        <dbReference type="EMBL" id="RCW39688.1"/>
    </source>
</evidence>
<accession>A0A368VEW5</accession>
<dbReference type="EMBL" id="QPJC01000015">
    <property type="protein sequence ID" value="RCW39688.1"/>
    <property type="molecule type" value="Genomic_DNA"/>
</dbReference>
<evidence type="ECO:0000313" key="5">
    <source>
        <dbReference type="Proteomes" id="UP000253495"/>
    </source>
</evidence>
<dbReference type="Pfam" id="PF11611">
    <property type="entry name" value="DUF4352"/>
    <property type="match status" value="1"/>
</dbReference>
<dbReference type="OrthoDB" id="3675370at2"/>
<keyword evidence="2" id="KW-0472">Membrane</keyword>
<dbReference type="InterPro" id="IPR029051">
    <property type="entry name" value="DUF4352"/>
</dbReference>
<dbReference type="RefSeq" id="WP_114454701.1">
    <property type="nucleotide sequence ID" value="NZ_QPJC01000015.1"/>
</dbReference>
<comment type="caution">
    <text evidence="4">The sequence shown here is derived from an EMBL/GenBank/DDBJ whole genome shotgun (WGS) entry which is preliminary data.</text>
</comment>
<feature type="domain" description="DUF4352" evidence="3">
    <location>
        <begin position="102"/>
        <end position="194"/>
    </location>
</feature>
<protein>
    <submittedName>
        <fullName evidence="4">Uncharacterized protein DUF4352</fullName>
    </submittedName>
</protein>
<proteinExistence type="predicted"/>
<gene>
    <name evidence="4" type="ORF">DFQ14_11564</name>
</gene>
<dbReference type="Proteomes" id="UP000253495">
    <property type="component" value="Unassembled WGS sequence"/>
</dbReference>
<evidence type="ECO:0000259" key="3">
    <source>
        <dbReference type="Pfam" id="PF11611"/>
    </source>
</evidence>
<evidence type="ECO:0000256" key="1">
    <source>
        <dbReference type="ARBA" id="ARBA00022729"/>
    </source>
</evidence>
<organism evidence="4 5">
    <name type="scientific">Halopolyspora algeriensis</name>
    <dbReference type="NCBI Taxonomy" id="1500506"/>
    <lineage>
        <taxon>Bacteria</taxon>
        <taxon>Bacillati</taxon>
        <taxon>Actinomycetota</taxon>
        <taxon>Actinomycetes</taxon>
        <taxon>Actinomycetes incertae sedis</taxon>
        <taxon>Halopolyspora</taxon>
    </lineage>
</organism>
<keyword evidence="2" id="KW-1133">Transmembrane helix</keyword>
<name>A0A368VEW5_9ACTN</name>
<keyword evidence="2" id="KW-0812">Transmembrane</keyword>
<reference evidence="4 5" key="1">
    <citation type="submission" date="2018-07" db="EMBL/GenBank/DDBJ databases">
        <title>Genomic Encyclopedia of Type Strains, Phase III (KMG-III): the genomes of soil and plant-associated and newly described type strains.</title>
        <authorList>
            <person name="Whitman W."/>
        </authorList>
    </citation>
    <scope>NUCLEOTIDE SEQUENCE [LARGE SCALE GENOMIC DNA]</scope>
    <source>
        <strain evidence="4 5">CECT 8575</strain>
    </source>
</reference>
<dbReference type="InterPro" id="IPR029050">
    <property type="entry name" value="Immunoprotect_excell_Ig-like"/>
</dbReference>
<keyword evidence="1" id="KW-0732">Signal</keyword>
<feature type="transmembrane region" description="Helical" evidence="2">
    <location>
        <begin position="25"/>
        <end position="44"/>
    </location>
</feature>